<reference evidence="2" key="1">
    <citation type="submission" date="2025-08" db="UniProtKB">
        <authorList>
            <consortium name="RefSeq"/>
        </authorList>
    </citation>
    <scope>IDENTIFICATION</scope>
</reference>
<gene>
    <name evidence="2" type="primary">LOC106068106</name>
</gene>
<evidence type="ECO:0000313" key="1">
    <source>
        <dbReference type="Proteomes" id="UP001165740"/>
    </source>
</evidence>
<accession>A0A9W3AMR4</accession>
<dbReference type="InterPro" id="IPR029309">
    <property type="entry name" value="CaRF"/>
</dbReference>
<dbReference type="GO" id="GO:0000978">
    <property type="term" value="F:RNA polymerase II cis-regulatory region sequence-specific DNA binding"/>
    <property type="evidence" value="ECO:0007669"/>
    <property type="project" value="TreeGrafter"/>
</dbReference>
<dbReference type="GeneID" id="106068106"/>
<evidence type="ECO:0000313" key="2">
    <source>
        <dbReference type="RefSeq" id="XP_055888419.1"/>
    </source>
</evidence>
<dbReference type="RefSeq" id="XP_055888419.1">
    <property type="nucleotide sequence ID" value="XM_056032444.1"/>
</dbReference>
<sequence>MKKQTLIRLKDSKAILKLIMTRDGESVCEETHMTSDNCILMSLPLMEGSEVSMSGMKSLDDEDLEDMVKVEDDDDDVNQMLSVVNGGDVIQNNHSTLQSLLSTPVSSGFTAPEGMQVVTAQEFLNLGLATEGGEGLVHIVPTNTSLGTKYIGLIAIANPSLLANGKQLGFSGFETADSSDLHSATVEGMAAILMPPPQEVLPVNCPAWAMRLKKCEKIGDSYRGYVETETELDMVLTQHKQQTSSFWGTRQSPSPAKTSTRLMWKSQYVPFDGIPFVNTGSRAVVMECQFGPRRRGTLGKRGSSQNSSGEFKQTCPARIYIKKVRKFPSHSVNLNLDKKSIRLAMDKAFHELREQGLDRWGEERYYVQLPTLKAHDYHECKQDSSSSLILEETMNVGDEQNLGARIHPSVLEKLRQMVAGGETRLYYIRKQLRRFVLKELFQCPGSVPERHDLTMFPTVNDLKNHIHQAMKDIESGLLPLTTCVASVESMQVSESNAEDQDSSDNKHELCSLWANGSLSSGAMPETVTVTLTQNPEQDGHHIISRIETHLSDGTTQVSTTLTPETAQLLSRLHPGLFPAGSLLQIDTCNNSSANGAADSIQENPVSDVSSDLVDGDGTHTILDSLDSSQNISGLIDTDPTDLSSIVHSQPDLNTLTGASLSVLRSVHTATISELVSSGAAGISIVTGLPNTLAIVTCKSDTAGTMAFDSSDSDSNQLTLVENDDHHGKLTEQELGMARLEHRVSDL</sequence>
<dbReference type="GO" id="GO:0000981">
    <property type="term" value="F:DNA-binding transcription factor activity, RNA polymerase II-specific"/>
    <property type="evidence" value="ECO:0007669"/>
    <property type="project" value="TreeGrafter"/>
</dbReference>
<protein>
    <submittedName>
        <fullName evidence="2">Calcium-responsive transcription factor-like isoform X1</fullName>
    </submittedName>
</protein>
<proteinExistence type="predicted"/>
<keyword evidence="1" id="KW-1185">Reference proteome</keyword>
<dbReference type="AlphaFoldDB" id="A0A9W3AMR4"/>
<dbReference type="PANTHER" id="PTHR14694">
    <property type="entry name" value="CALCIUM-RESPONSIVE TRANSCRIPTION FACTOR"/>
    <property type="match status" value="1"/>
</dbReference>
<dbReference type="OrthoDB" id="2668416at2759"/>
<name>A0A9W3AMR4_BIOGL</name>
<organism evidence="1 2">
    <name type="scientific">Biomphalaria glabrata</name>
    <name type="common">Bloodfluke planorb</name>
    <name type="synonym">Freshwater snail</name>
    <dbReference type="NCBI Taxonomy" id="6526"/>
    <lineage>
        <taxon>Eukaryota</taxon>
        <taxon>Metazoa</taxon>
        <taxon>Spiralia</taxon>
        <taxon>Lophotrochozoa</taxon>
        <taxon>Mollusca</taxon>
        <taxon>Gastropoda</taxon>
        <taxon>Heterobranchia</taxon>
        <taxon>Euthyneura</taxon>
        <taxon>Panpulmonata</taxon>
        <taxon>Hygrophila</taxon>
        <taxon>Lymnaeoidea</taxon>
        <taxon>Planorbidae</taxon>
        <taxon>Biomphalaria</taxon>
    </lineage>
</organism>
<dbReference type="GO" id="GO:0005634">
    <property type="term" value="C:nucleus"/>
    <property type="evidence" value="ECO:0007669"/>
    <property type="project" value="TreeGrafter"/>
</dbReference>
<dbReference type="PANTHER" id="PTHR14694:SF1">
    <property type="entry name" value="CALCIUM-RESPONSIVE TRANSCRIPTION FACTOR"/>
    <property type="match status" value="1"/>
</dbReference>
<dbReference type="Proteomes" id="UP001165740">
    <property type="component" value="Chromosome 6"/>
</dbReference>
<dbReference type="Pfam" id="PF15299">
    <property type="entry name" value="ALS2CR8"/>
    <property type="match status" value="1"/>
</dbReference>